<reference evidence="6" key="1">
    <citation type="submission" date="2021-04" db="EMBL/GenBank/DDBJ databases">
        <title>Isolation of p-tert-butylphenol degrading bacteria Sphingobium phenoxybenzoativorans Tas13 from active sludge.</title>
        <authorList>
            <person name="Li Y."/>
        </authorList>
    </citation>
    <scope>NUCLEOTIDE SEQUENCE</scope>
    <source>
        <strain evidence="6">Tas13</strain>
    </source>
</reference>
<keyword evidence="5" id="KW-1003">Cell membrane</keyword>
<feature type="transmembrane region" description="Helical" evidence="5">
    <location>
        <begin position="85"/>
        <end position="105"/>
    </location>
</feature>
<dbReference type="AlphaFoldDB" id="A0A975Q2P0"/>
<feature type="transmembrane region" description="Helical" evidence="5">
    <location>
        <begin position="111"/>
        <end position="129"/>
    </location>
</feature>
<feature type="transmembrane region" description="Helical" evidence="5">
    <location>
        <begin position="181"/>
        <end position="201"/>
    </location>
</feature>
<name>A0A975Q2P0_9SPHN</name>
<evidence type="ECO:0000256" key="4">
    <source>
        <dbReference type="ARBA" id="ARBA00023136"/>
    </source>
</evidence>
<feature type="transmembrane region" description="Helical" evidence="5">
    <location>
        <begin position="20"/>
        <end position="41"/>
    </location>
</feature>
<evidence type="ECO:0000256" key="2">
    <source>
        <dbReference type="ARBA" id="ARBA00022692"/>
    </source>
</evidence>
<keyword evidence="7" id="KW-1185">Reference proteome</keyword>
<keyword evidence="3 5" id="KW-1133">Transmembrane helix</keyword>
<evidence type="ECO:0000256" key="3">
    <source>
        <dbReference type="ARBA" id="ARBA00022989"/>
    </source>
</evidence>
<dbReference type="PANTHER" id="PTHR43701">
    <property type="entry name" value="MEMBRANE TRANSPORTER PROTEIN MJ0441-RELATED"/>
    <property type="match status" value="1"/>
</dbReference>
<organism evidence="6 7">
    <name type="scientific">Sphingobium phenoxybenzoativorans</name>
    <dbReference type="NCBI Taxonomy" id="1592790"/>
    <lineage>
        <taxon>Bacteria</taxon>
        <taxon>Pseudomonadati</taxon>
        <taxon>Pseudomonadota</taxon>
        <taxon>Alphaproteobacteria</taxon>
        <taxon>Sphingomonadales</taxon>
        <taxon>Sphingomonadaceae</taxon>
        <taxon>Sphingobium</taxon>
    </lineage>
</organism>
<evidence type="ECO:0000313" key="7">
    <source>
        <dbReference type="Proteomes" id="UP000681425"/>
    </source>
</evidence>
<dbReference type="Proteomes" id="UP000681425">
    <property type="component" value="Chromosome"/>
</dbReference>
<dbReference type="OrthoDB" id="45564at2"/>
<evidence type="ECO:0000256" key="5">
    <source>
        <dbReference type="RuleBase" id="RU363041"/>
    </source>
</evidence>
<sequence>MLDSLAAHAASINFQDILPFILVGFGAQMVDGALGMAYGVISSTLMLTMGVPPAAASAGVHAAETCTTGVSAISHIWHRNVDWKLFSRLVIPGVIGGVLGAYVLSNIDGGFIKPFIQAYLICIGIWLIWRGFHYPPQSRSPKIVTPLGLIGGFMDATGGGGWGPIVTSNLLIQGASPRHTIGTVNSVEFVLTLSISIAFIFNIGLTAFTLATVGLLIGGVIAAPFGAMLARHIAPRVLLTAVGIILTLTSLFGFAKWAGYIG</sequence>
<proteinExistence type="inferred from homology"/>
<evidence type="ECO:0000256" key="1">
    <source>
        <dbReference type="ARBA" id="ARBA00004141"/>
    </source>
</evidence>
<dbReference type="KEGG" id="spph:KFK14_06435"/>
<dbReference type="Pfam" id="PF01925">
    <property type="entry name" value="TauE"/>
    <property type="match status" value="1"/>
</dbReference>
<dbReference type="InterPro" id="IPR002781">
    <property type="entry name" value="TM_pro_TauE-like"/>
</dbReference>
<comment type="subcellular location">
    <subcellularLocation>
        <location evidence="5">Cell membrane</location>
        <topology evidence="5">Multi-pass membrane protein</topology>
    </subcellularLocation>
    <subcellularLocation>
        <location evidence="1">Membrane</location>
        <topology evidence="1">Multi-pass membrane protein</topology>
    </subcellularLocation>
</comment>
<keyword evidence="2 5" id="KW-0812">Transmembrane</keyword>
<keyword evidence="4 5" id="KW-0472">Membrane</keyword>
<protein>
    <recommendedName>
        <fullName evidence="5">Probable membrane transporter protein</fullName>
    </recommendedName>
</protein>
<evidence type="ECO:0000313" key="6">
    <source>
        <dbReference type="EMBL" id="QUT07059.1"/>
    </source>
</evidence>
<gene>
    <name evidence="6" type="ORF">KFK14_06435</name>
</gene>
<dbReference type="EMBL" id="CP073910">
    <property type="protein sequence ID" value="QUT07059.1"/>
    <property type="molecule type" value="Genomic_DNA"/>
</dbReference>
<feature type="transmembrane region" description="Helical" evidence="5">
    <location>
        <begin position="237"/>
        <end position="258"/>
    </location>
</feature>
<dbReference type="GO" id="GO:0005886">
    <property type="term" value="C:plasma membrane"/>
    <property type="evidence" value="ECO:0007669"/>
    <property type="project" value="UniProtKB-SubCell"/>
</dbReference>
<dbReference type="InterPro" id="IPR051598">
    <property type="entry name" value="TSUP/Inactive_protease-like"/>
</dbReference>
<feature type="transmembrane region" description="Helical" evidence="5">
    <location>
        <begin position="207"/>
        <end position="230"/>
    </location>
</feature>
<dbReference type="RefSeq" id="WP_070151623.1">
    <property type="nucleotide sequence ID" value="NZ_CP073910.1"/>
</dbReference>
<accession>A0A975Q2P0</accession>
<comment type="similarity">
    <text evidence="5">Belongs to the 4-toluene sulfonate uptake permease (TSUP) (TC 2.A.102) family.</text>
</comment>
<dbReference type="PANTHER" id="PTHR43701:SF12">
    <property type="entry name" value="MEMBRANE TRANSPORTER PROTEIN YTNM-RELATED"/>
    <property type="match status" value="1"/>
</dbReference>